<evidence type="ECO:0000256" key="5">
    <source>
        <dbReference type="SAM" id="MobiDB-lite"/>
    </source>
</evidence>
<keyword evidence="2 6" id="KW-0812">Transmembrane</keyword>
<keyword evidence="9" id="KW-1185">Reference proteome</keyword>
<evidence type="ECO:0000256" key="4">
    <source>
        <dbReference type="ARBA" id="ARBA00023136"/>
    </source>
</evidence>
<keyword evidence="3 6" id="KW-1133">Transmembrane helix</keyword>
<feature type="compositionally biased region" description="Low complexity" evidence="5">
    <location>
        <begin position="231"/>
        <end position="247"/>
    </location>
</feature>
<feature type="transmembrane region" description="Helical" evidence="6">
    <location>
        <begin position="15"/>
        <end position="37"/>
    </location>
</feature>
<feature type="transmembrane region" description="Helical" evidence="6">
    <location>
        <begin position="82"/>
        <end position="99"/>
    </location>
</feature>
<accession>A0A1L2ZM97</accession>
<dbReference type="InterPro" id="IPR020846">
    <property type="entry name" value="MFS_dom"/>
</dbReference>
<dbReference type="OrthoDB" id="4612864at2"/>
<gene>
    <name evidence="8" type="ORF">BHE16_05510</name>
</gene>
<name>A0A1L2ZM97_9MICC</name>
<comment type="subcellular location">
    <subcellularLocation>
        <location evidence="1">Cell membrane</location>
        <topology evidence="1">Multi-pass membrane protein</topology>
    </subcellularLocation>
</comment>
<reference evidence="8 9" key="1">
    <citation type="submission" date="2016-11" db="EMBL/GenBank/DDBJ databases">
        <title>Genome sequencing of Zhihengliuella aestuarii B18 antagonistic to Plasmodiophora brassicae.</title>
        <authorList>
            <person name="Luo Y."/>
        </authorList>
    </citation>
    <scope>NUCLEOTIDE SEQUENCE [LARGE SCALE GENOMIC DNA]</scope>
    <source>
        <strain evidence="8 9">B18</strain>
    </source>
</reference>
<feature type="transmembrane region" description="Helical" evidence="6">
    <location>
        <begin position="409"/>
        <end position="437"/>
    </location>
</feature>
<dbReference type="InterPro" id="IPR052528">
    <property type="entry name" value="Sugar_transport-like"/>
</dbReference>
<feature type="transmembrane region" description="Helical" evidence="6">
    <location>
        <begin position="140"/>
        <end position="159"/>
    </location>
</feature>
<evidence type="ECO:0000313" key="8">
    <source>
        <dbReference type="EMBL" id="APF40565.1"/>
    </source>
</evidence>
<dbReference type="PANTHER" id="PTHR23526:SF4">
    <property type="entry name" value="INTEGRAL MEMBRANE TRANSPORT PROTEIN"/>
    <property type="match status" value="1"/>
</dbReference>
<dbReference type="Gene3D" id="1.20.1250.20">
    <property type="entry name" value="MFS general substrate transporter like domains"/>
    <property type="match status" value="1"/>
</dbReference>
<evidence type="ECO:0000256" key="1">
    <source>
        <dbReference type="ARBA" id="ARBA00004651"/>
    </source>
</evidence>
<dbReference type="PANTHER" id="PTHR23526">
    <property type="entry name" value="INTEGRAL MEMBRANE TRANSPORT PROTEIN-RELATED"/>
    <property type="match status" value="1"/>
</dbReference>
<evidence type="ECO:0000259" key="7">
    <source>
        <dbReference type="PROSITE" id="PS50850"/>
    </source>
</evidence>
<feature type="transmembrane region" description="Helical" evidence="6">
    <location>
        <begin position="49"/>
        <end position="70"/>
    </location>
</feature>
<proteinExistence type="predicted"/>
<feature type="transmembrane region" description="Helical" evidence="6">
    <location>
        <begin position="327"/>
        <end position="345"/>
    </location>
</feature>
<sequence>MSARTTTAARESRRWLYLLIAAAILTQGGLNLIRPVTTYKLVALGADSFLVGAVTAFYALVPLATAVWLGRMSDRIPNLRPMVALGAVVLAAGTAALALGSSFVVIAIGSAVLGLGHLLFTIAGQAEIARRSTPAEMDRGFGWFTAAFSVGQMIGPLIAGAILGSELVSTSARLHDVNVALWVGFAMTLAAAPLFVSRRDSKTRRSTTTQLGSRDSLTSGDTSESSETRDAASAQAPDNANAAPQAAPEKPTILRILRTRGVMSHMFASLALLGMLDILTAFLPLLGEEAGISPAAVGLLLALRGSASIVSRVLLPWLSAHFARSTLLLWSLYGAGFSLAIPPLLLAAFPPAQGGELTLLLSGLFMLTGGIFLGMGQPLTMTEISTSVPASWRGSALAVRLMGNRLGQVALPLLAGVFAAPLGPGAAIVMTSVFLVISGIEKQRRG</sequence>
<evidence type="ECO:0000256" key="3">
    <source>
        <dbReference type="ARBA" id="ARBA00022989"/>
    </source>
</evidence>
<dbReference type="SUPFAM" id="SSF103473">
    <property type="entry name" value="MFS general substrate transporter"/>
    <property type="match status" value="1"/>
</dbReference>
<feature type="region of interest" description="Disordered" evidence="5">
    <location>
        <begin position="203"/>
        <end position="247"/>
    </location>
</feature>
<feature type="transmembrane region" description="Helical" evidence="6">
    <location>
        <begin position="179"/>
        <end position="196"/>
    </location>
</feature>
<dbReference type="Pfam" id="PF07690">
    <property type="entry name" value="MFS_1"/>
    <property type="match status" value="1"/>
</dbReference>
<dbReference type="GO" id="GO:0022857">
    <property type="term" value="F:transmembrane transporter activity"/>
    <property type="evidence" value="ECO:0007669"/>
    <property type="project" value="InterPro"/>
</dbReference>
<dbReference type="Proteomes" id="UP000183530">
    <property type="component" value="Chromosome"/>
</dbReference>
<dbReference type="PROSITE" id="PS50850">
    <property type="entry name" value="MFS"/>
    <property type="match status" value="1"/>
</dbReference>
<feature type="transmembrane region" description="Helical" evidence="6">
    <location>
        <begin position="105"/>
        <end position="128"/>
    </location>
</feature>
<dbReference type="EMBL" id="CP018135">
    <property type="protein sequence ID" value="APF40565.1"/>
    <property type="molecule type" value="Genomic_DNA"/>
</dbReference>
<feature type="transmembrane region" description="Helical" evidence="6">
    <location>
        <begin position="357"/>
        <end position="375"/>
    </location>
</feature>
<feature type="transmembrane region" description="Helical" evidence="6">
    <location>
        <begin position="265"/>
        <end position="286"/>
    </location>
</feature>
<evidence type="ECO:0000313" key="9">
    <source>
        <dbReference type="Proteomes" id="UP000183530"/>
    </source>
</evidence>
<dbReference type="KEGG" id="nae:BHE16_05510"/>
<feature type="compositionally biased region" description="Polar residues" evidence="5">
    <location>
        <begin position="210"/>
        <end position="225"/>
    </location>
</feature>
<dbReference type="RefSeq" id="WP_071894044.1">
    <property type="nucleotide sequence ID" value="NZ_CP018135.1"/>
</dbReference>
<feature type="domain" description="Major facilitator superfamily (MFS) profile" evidence="7">
    <location>
        <begin position="15"/>
        <end position="444"/>
    </location>
</feature>
<protein>
    <submittedName>
        <fullName evidence="8">MFS transporter</fullName>
    </submittedName>
</protein>
<keyword evidence="4 6" id="KW-0472">Membrane</keyword>
<evidence type="ECO:0000256" key="6">
    <source>
        <dbReference type="SAM" id="Phobius"/>
    </source>
</evidence>
<dbReference type="InterPro" id="IPR011701">
    <property type="entry name" value="MFS"/>
</dbReference>
<evidence type="ECO:0000256" key="2">
    <source>
        <dbReference type="ARBA" id="ARBA00022692"/>
    </source>
</evidence>
<dbReference type="STRING" id="556325.BHE16_05510"/>
<dbReference type="InterPro" id="IPR036259">
    <property type="entry name" value="MFS_trans_sf"/>
</dbReference>
<dbReference type="GO" id="GO:0005886">
    <property type="term" value="C:plasma membrane"/>
    <property type="evidence" value="ECO:0007669"/>
    <property type="project" value="UniProtKB-SubCell"/>
</dbReference>
<dbReference type="AlphaFoldDB" id="A0A1L2ZM97"/>
<organism evidence="8 9">
    <name type="scientific">Neomicrococcus aestuarii</name>
    <dbReference type="NCBI Taxonomy" id="556325"/>
    <lineage>
        <taxon>Bacteria</taxon>
        <taxon>Bacillati</taxon>
        <taxon>Actinomycetota</taxon>
        <taxon>Actinomycetes</taxon>
        <taxon>Micrococcales</taxon>
        <taxon>Micrococcaceae</taxon>
        <taxon>Neomicrococcus</taxon>
    </lineage>
</organism>